<dbReference type="InterPro" id="IPR014529">
    <property type="entry name" value="UCP026631"/>
</dbReference>
<feature type="transmembrane region" description="Helical" evidence="2">
    <location>
        <begin position="243"/>
        <end position="267"/>
    </location>
</feature>
<feature type="compositionally biased region" description="Basic and acidic residues" evidence="1">
    <location>
        <begin position="189"/>
        <end position="203"/>
    </location>
</feature>
<dbReference type="EMBL" id="CP032412">
    <property type="protein sequence ID" value="AYB46011.1"/>
    <property type="molecule type" value="Genomic_DNA"/>
</dbReference>
<evidence type="ECO:0000256" key="1">
    <source>
        <dbReference type="SAM" id="MobiDB-lite"/>
    </source>
</evidence>
<feature type="transmembrane region" description="Helical" evidence="2">
    <location>
        <begin position="287"/>
        <end position="312"/>
    </location>
</feature>
<dbReference type="AlphaFoldDB" id="A0A385TRF6"/>
<dbReference type="InterPro" id="IPR005182">
    <property type="entry name" value="YdbS-like_PH"/>
</dbReference>
<keyword evidence="2" id="KW-1133">Transmembrane helix</keyword>
<dbReference type="KEGG" id="plw:D5F53_23160"/>
<keyword evidence="2" id="KW-0472">Membrane</keyword>
<feature type="transmembrane region" description="Helical" evidence="2">
    <location>
        <begin position="417"/>
        <end position="435"/>
    </location>
</feature>
<feature type="domain" description="YdbS-like PH" evidence="3">
    <location>
        <begin position="67"/>
        <end position="147"/>
    </location>
</feature>
<dbReference type="PANTHER" id="PTHR34473:SF2">
    <property type="entry name" value="UPF0699 TRANSMEMBRANE PROTEIN YDBT"/>
    <property type="match status" value="1"/>
</dbReference>
<accession>A0A385TRF6</accession>
<protein>
    <recommendedName>
        <fullName evidence="3">YdbS-like PH domain-containing protein</fullName>
    </recommendedName>
</protein>
<evidence type="ECO:0000313" key="4">
    <source>
        <dbReference type="EMBL" id="AYB46011.1"/>
    </source>
</evidence>
<proteinExistence type="predicted"/>
<organism evidence="4 5">
    <name type="scientific">Paenibacillus lautus</name>
    <name type="common">Bacillus lautus</name>
    <dbReference type="NCBI Taxonomy" id="1401"/>
    <lineage>
        <taxon>Bacteria</taxon>
        <taxon>Bacillati</taxon>
        <taxon>Bacillota</taxon>
        <taxon>Bacilli</taxon>
        <taxon>Bacillales</taxon>
        <taxon>Paenibacillaceae</taxon>
        <taxon>Paenibacillus</taxon>
    </lineage>
</organism>
<keyword evidence="2" id="KW-0812">Transmembrane</keyword>
<dbReference type="PANTHER" id="PTHR34473">
    <property type="entry name" value="UPF0699 TRANSMEMBRANE PROTEIN YDBS"/>
    <property type="match status" value="1"/>
</dbReference>
<feature type="transmembrane region" description="Helical" evidence="2">
    <location>
        <begin position="44"/>
        <end position="65"/>
    </location>
</feature>
<evidence type="ECO:0000256" key="2">
    <source>
        <dbReference type="SAM" id="Phobius"/>
    </source>
</evidence>
<feature type="compositionally biased region" description="Polar residues" evidence="1">
    <location>
        <begin position="167"/>
        <end position="180"/>
    </location>
</feature>
<feature type="domain" description="YdbS-like PH" evidence="3">
    <location>
        <begin position="314"/>
        <end position="368"/>
    </location>
</feature>
<feature type="transmembrane region" description="Helical" evidence="2">
    <location>
        <begin position="12"/>
        <end position="32"/>
    </location>
</feature>
<dbReference type="Proteomes" id="UP000266552">
    <property type="component" value="Chromosome"/>
</dbReference>
<dbReference type="RefSeq" id="WP_119849648.1">
    <property type="nucleotide sequence ID" value="NZ_CP032412.1"/>
</dbReference>
<dbReference type="Pfam" id="PF03703">
    <property type="entry name" value="bPH_2"/>
    <property type="match status" value="2"/>
</dbReference>
<keyword evidence="5" id="KW-1185">Reference proteome</keyword>
<evidence type="ECO:0000259" key="3">
    <source>
        <dbReference type="Pfam" id="PF03703"/>
    </source>
</evidence>
<name>A0A385TRF6_PAELA</name>
<evidence type="ECO:0000313" key="5">
    <source>
        <dbReference type="Proteomes" id="UP000266552"/>
    </source>
</evidence>
<gene>
    <name evidence="4" type="ORF">D5F53_23160</name>
</gene>
<feature type="region of interest" description="Disordered" evidence="1">
    <location>
        <begin position="150"/>
        <end position="203"/>
    </location>
</feature>
<dbReference type="PIRSF" id="PIRSF026631">
    <property type="entry name" value="UCP026631"/>
    <property type="match status" value="1"/>
</dbReference>
<reference evidence="4 5" key="1">
    <citation type="submission" date="2018-09" db="EMBL/GenBank/DDBJ databases">
        <title>Genome Sequence of Paenibacillus lautus Strain E7593-69, Azo Dye-Degrading Bacteria, Isolated from Commercial Tattoo Inks.</title>
        <authorList>
            <person name="Nho S.W."/>
            <person name="Kim S.-J."/>
            <person name="Kweon O."/>
            <person name="Cerniglia C.E."/>
        </authorList>
    </citation>
    <scope>NUCLEOTIDE SEQUENCE [LARGE SCALE GENOMIC DNA]</scope>
    <source>
        <strain evidence="4 5">E7593-69</strain>
    </source>
</reference>
<sequence length="558" mass="62534">MNEPTRLHRLFILFPLADSVKSLIPIAALVSIKFLNGKSLRDIPWYWLSAAIVILVSLLLLYGYLKWKRFVYTLEEDKILIRRGVLFREELSIYTGRIHSMNMEQPLLQRLLGLTQVRIETPGKKEGGGGILPAVTNSEGERLQRWLREQTQTRQADREVRPAADNSGPSGQSLAAQTERPSVPSPETPEAHESVHPLEHNRDYENVPLMDSESGAAGREKAIHSIPAEEERSTLLQLSSGRLLIAALSSPNLSLALAFVGGIVSFADDLLPDRMYQSLFQSAGKLLPGSWISIAALALIVSWLLSAVLYTIKYAGFTVERFGKQISVSCGLLERKRLLFSPERVLAITVKEGVFRRWFGYAEVKVHVLTSESEKHFMLHPLLKTGDIPALLKRVTPQFSAQAISASPPSRSRWMYVRWKLAFAAAVSAACIWYFDRLGLLSLLLLPLSFAWGLLSHRDSGLNVTGKQLTIRSRFIAMSTRYIRRPQIIAMEVSGTRRQRRKGLLSLQVKMIFSEINESLSGMEQQEIEAVRAWFQQKKGETIPPAGQGGPTTSIERL</sequence>